<organism evidence="1 2">
    <name type="scientific">Bacillus thuringiensis Bt18247</name>
    <dbReference type="NCBI Taxonomy" id="1423143"/>
    <lineage>
        <taxon>Bacteria</taxon>
        <taxon>Bacillati</taxon>
        <taxon>Bacillota</taxon>
        <taxon>Bacilli</taxon>
        <taxon>Bacillales</taxon>
        <taxon>Bacillaceae</taxon>
        <taxon>Bacillus</taxon>
        <taxon>Bacillus cereus group</taxon>
    </lineage>
</organism>
<dbReference type="PANTHER" id="PTHR47197:SF3">
    <property type="entry name" value="DIHYDRO-HEME D1 DEHYDROGENASE"/>
    <property type="match status" value="1"/>
</dbReference>
<sequence length="80" mass="8297">MVLVLMSQIKTAILFHTVIDTISVGLSPDQVTIIPDGTRAYVTNQASNTVSVIDIATNTVITNIPVGVAPTGIATGTICE</sequence>
<dbReference type="InterPro" id="IPR011964">
    <property type="entry name" value="YVTN_b-propeller_repeat"/>
</dbReference>
<dbReference type="EMBL" id="CP015250">
    <property type="protein sequence ID" value="AOM11274.1"/>
    <property type="molecule type" value="Genomic_DNA"/>
</dbReference>
<reference evidence="1 2" key="1">
    <citation type="submission" date="2016-02" db="EMBL/GenBank/DDBJ databases">
        <title>Comparative analysis of three nematocidal Bacillus thuringiensis strains.</title>
        <authorList>
            <person name="Hollensteiner J."/>
            <person name="Kloesener M."/>
            <person name="Bunk B."/>
            <person name="Sproeer C."/>
            <person name="Rosenstiel P."/>
            <person name="Schulte-Iserlohe R."/>
            <person name="Schulenburg H."/>
            <person name="Liesegang H."/>
        </authorList>
    </citation>
    <scope>NUCLEOTIDE SEQUENCE [LARGE SCALE GENOMIC DNA]</scope>
    <source>
        <strain evidence="1 2">Bt18247</strain>
    </source>
</reference>
<dbReference type="NCBIfam" id="TIGR02276">
    <property type="entry name" value="beta_rpt_yvtn"/>
    <property type="match status" value="1"/>
</dbReference>
<evidence type="ECO:0000313" key="1">
    <source>
        <dbReference type="EMBL" id="AOM11274.1"/>
    </source>
</evidence>
<dbReference type="PANTHER" id="PTHR47197">
    <property type="entry name" value="PROTEIN NIRF"/>
    <property type="match status" value="1"/>
</dbReference>
<dbReference type="Proteomes" id="UP000192743">
    <property type="component" value="Chromosome"/>
</dbReference>
<evidence type="ECO:0000313" key="2">
    <source>
        <dbReference type="Proteomes" id="UP000192743"/>
    </source>
</evidence>
<proteinExistence type="predicted"/>
<dbReference type="InterPro" id="IPR051200">
    <property type="entry name" value="Host-pathogen_enzymatic-act"/>
</dbReference>
<gene>
    <name evidence="1" type="ORF">BTI247_28850</name>
</gene>
<dbReference type="Gene3D" id="2.130.10.10">
    <property type="entry name" value="YVTN repeat-like/Quinoprotein amine dehydrogenase"/>
    <property type="match status" value="1"/>
</dbReference>
<dbReference type="SUPFAM" id="SSF50974">
    <property type="entry name" value="Nitrous oxide reductase, N-terminal domain"/>
    <property type="match status" value="1"/>
</dbReference>
<dbReference type="InterPro" id="IPR015943">
    <property type="entry name" value="WD40/YVTN_repeat-like_dom_sf"/>
</dbReference>
<dbReference type="AlphaFoldDB" id="A0A9W3STB8"/>
<accession>A0A9W3STB8</accession>
<evidence type="ECO:0008006" key="3">
    <source>
        <dbReference type="Google" id="ProtNLM"/>
    </source>
</evidence>
<dbReference type="InterPro" id="IPR011045">
    <property type="entry name" value="N2O_reductase_N"/>
</dbReference>
<dbReference type="RefSeq" id="WP_423249791.1">
    <property type="nucleotide sequence ID" value="NZ_CP015250.1"/>
</dbReference>
<protein>
    <recommendedName>
        <fullName evidence="3">40-residue YVTN family beta-propeller</fullName>
    </recommendedName>
</protein>
<name>A0A9W3STB8_BACTU</name>